<evidence type="ECO:0000259" key="6">
    <source>
        <dbReference type="PROSITE" id="PS50275"/>
    </source>
</evidence>
<sequence>MYEGGNSDESSLDSLSEHGENKSLDDRSISFGVDTEYLYEREVKVNSMEDRHRYDIYFYHKWILIKRPNVTTDLNLWIDRETCECKECYGSPASPGECPIIRECAYAILGVLRISLSTYLVIVTQETFVTTINLPGRHKISVYMIASAVCLAISPMGVGAVDEYIVPSPGAIKKSIGTATNWISQHFKLGLDRDSTGSEDYRSEIKRQILLVERLLENGFYYSINEDLGVKFQDLYTHETYKFNSCTTASSNLYNTSKCNVNHDTGSAADTDDELFDFMKNCNKNVPENNDPYKNDNNNKSDTASSRLDSNAASDVKFQKKLFEKHCKCVWSSSGNDSFKWNLNMGIGFPCCWLTSVIQGYYASQTTLTPQGELTLILIGRRSIYKPGTRITCRGIDDKGHVANFVETELAVILPNGHLSSVVMCRGSVPIFWEQTGVMSSPNVTHCVEMLKRPFLTHFSELCSQYGDILCVNLLNDRWELCLTEAYSNVLQCVNRRFLLNQFGGGDAINDKSSERVNLFDLPESTSNSNTGIGIGTNNKFGVDVNNLESDGMNDGQKNSPVEELQCLISYPFTGDLSECSISLINYNFASNVNIFNNAVDLIEYITTMLVTFMDDHQQLMVDNKGKVLTKQKGCIRVNCLDCLDRTNAFQWCYGWVWLIRILESIPLTGYTNTDITINDARNASRPLKLPEIYKVFWSEYGDAISLFYAGTASTYSSYILQGSNNISVAFNVARTYIERIRSHMLEDQQRSEAMELILAKHQHKEIVTKCMEDVILSEHADDESASLKIWCGTWNIAGMRMQECDDLQDWLNYGTPRCDIYAFFIQELVELTTFRVLTNWTDPTKEHMLEERFKSVLKGFRISYLKIRSISLLGLCLVIYVKSSLVDSITNVDVSSIKTGLNGNYGNKGAVAVRMRLNSHNLSFVNVHLPPGRSNSNERLEQMDFIIHNIFQDNKPAYRLLDRDLVFIGGDFNFRLQIPHDDILKYLCKLNLSTLLEHDEFVNHKKNGVSPFNFMNEQEITFQPSYKFKKNSPFYDLRRSPAWCDRILFFSPIKQQITPLSYKRHERYCSSDHKPISAIFQVA</sequence>
<evidence type="ECO:0000313" key="8">
    <source>
        <dbReference type="Proteomes" id="UP000002899"/>
    </source>
</evidence>
<gene>
    <name evidence="7" type="ORF">BMR1_03g01705</name>
</gene>
<dbReference type="PROSITE" id="PS50275">
    <property type="entry name" value="SAC"/>
    <property type="match status" value="1"/>
</dbReference>
<dbReference type="OrthoDB" id="405996at2759"/>
<dbReference type="AlphaFoldDB" id="A0A1R4ABH0"/>
<keyword evidence="4 7" id="KW-0378">Hydrolase</keyword>
<dbReference type="GO" id="GO:0004439">
    <property type="term" value="F:phosphatidylinositol-4,5-bisphosphate 5-phosphatase activity"/>
    <property type="evidence" value="ECO:0007669"/>
    <property type="project" value="UniProtKB-EC"/>
</dbReference>
<dbReference type="Pfam" id="PF02383">
    <property type="entry name" value="Syja_N"/>
    <property type="match status" value="1"/>
</dbReference>
<feature type="region of interest" description="Disordered" evidence="5">
    <location>
        <begin position="1"/>
        <end position="23"/>
    </location>
</feature>
<reference evidence="7 8" key="1">
    <citation type="journal article" date="2012" name="Nucleic Acids Res.">
        <title>Sequencing of the smallest Apicomplexan genome from the human pathogen Babesia microti.</title>
        <authorList>
            <person name="Cornillot E."/>
            <person name="Hadj-Kaddour K."/>
            <person name="Dassouli A."/>
            <person name="Noel B."/>
            <person name="Ranwez V."/>
            <person name="Vacherie B."/>
            <person name="Augagneur Y."/>
            <person name="Bres V."/>
            <person name="Duclos A."/>
            <person name="Randazzo S."/>
            <person name="Carcy B."/>
            <person name="Debierre-Grockiego F."/>
            <person name="Delbecq S."/>
            <person name="Moubri-Menage K."/>
            <person name="Shams-Eldin H."/>
            <person name="Usmani-Brown S."/>
            <person name="Bringaud F."/>
            <person name="Wincker P."/>
            <person name="Vivares C.P."/>
            <person name="Schwarz R.T."/>
            <person name="Schetters T.P."/>
            <person name="Krause P.J."/>
            <person name="Gorenflot A."/>
            <person name="Berry V."/>
            <person name="Barbe V."/>
            <person name="Ben Mamoun C."/>
        </authorList>
    </citation>
    <scope>NUCLEOTIDE SEQUENCE [LARGE SCALE GENOMIC DNA]</scope>
    <source>
        <strain evidence="7 8">RI</strain>
    </source>
</reference>
<dbReference type="RefSeq" id="XP_021338535.1">
    <property type="nucleotide sequence ID" value="XM_021481960.1"/>
</dbReference>
<dbReference type="PANTHER" id="PTHR11200:SF275">
    <property type="entry name" value="LD06095P"/>
    <property type="match status" value="1"/>
</dbReference>
<comment type="similarity">
    <text evidence="1">Belongs to the synaptojanin family.</text>
</comment>
<evidence type="ECO:0000256" key="3">
    <source>
        <dbReference type="ARBA" id="ARBA00013044"/>
    </source>
</evidence>
<evidence type="ECO:0000256" key="1">
    <source>
        <dbReference type="ARBA" id="ARBA00008943"/>
    </source>
</evidence>
<organism evidence="7 8">
    <name type="scientific">Babesia microti (strain RI)</name>
    <dbReference type="NCBI Taxonomy" id="1133968"/>
    <lineage>
        <taxon>Eukaryota</taxon>
        <taxon>Sar</taxon>
        <taxon>Alveolata</taxon>
        <taxon>Apicomplexa</taxon>
        <taxon>Aconoidasida</taxon>
        <taxon>Piroplasmida</taxon>
        <taxon>Babesiidae</taxon>
        <taxon>Babesia</taxon>
    </lineage>
</organism>
<evidence type="ECO:0000256" key="5">
    <source>
        <dbReference type="SAM" id="MobiDB-lite"/>
    </source>
</evidence>
<dbReference type="GeneID" id="24424976"/>
<dbReference type="SMART" id="SM00128">
    <property type="entry name" value="IPPc"/>
    <property type="match status" value="1"/>
</dbReference>
<dbReference type="SUPFAM" id="SSF56219">
    <property type="entry name" value="DNase I-like"/>
    <property type="match status" value="1"/>
</dbReference>
<dbReference type="InterPro" id="IPR002013">
    <property type="entry name" value="SAC_dom"/>
</dbReference>
<dbReference type="GO" id="GO:0046856">
    <property type="term" value="P:phosphatidylinositol dephosphorylation"/>
    <property type="evidence" value="ECO:0007669"/>
    <property type="project" value="InterPro"/>
</dbReference>
<feature type="domain" description="SAC" evidence="6">
    <location>
        <begin position="211"/>
        <end position="711"/>
    </location>
</feature>
<reference evidence="7 8" key="3">
    <citation type="journal article" date="2016" name="Sci. Rep.">
        <title>Genome-wide diversity and gene expression profiling of Babesia microti isolates identify polymorphic genes that mediate host-pathogen interactions.</title>
        <authorList>
            <person name="Silva J.C."/>
            <person name="Cornillot E."/>
            <person name="McCracken C."/>
            <person name="Usmani-Brown S."/>
            <person name="Dwivedi A."/>
            <person name="Ifeonu O.O."/>
            <person name="Crabtree J."/>
            <person name="Gotia H.T."/>
            <person name="Virji A.Z."/>
            <person name="Reynes C."/>
            <person name="Colinge J."/>
            <person name="Kumar V."/>
            <person name="Lawres L."/>
            <person name="Pazzi J.E."/>
            <person name="Pablo J.V."/>
            <person name="Hung C."/>
            <person name="Brancato J."/>
            <person name="Kumari P."/>
            <person name="Orvis J."/>
            <person name="Tretina K."/>
            <person name="Chibucos M."/>
            <person name="Ott S."/>
            <person name="Sadzewicz L."/>
            <person name="Sengamalay N."/>
            <person name="Shetty A.C."/>
            <person name="Su Q."/>
            <person name="Tallon L."/>
            <person name="Fraser C.M."/>
            <person name="Frutos R."/>
            <person name="Molina D.M."/>
            <person name="Krause P.J."/>
            <person name="Ben Mamoun C."/>
        </authorList>
    </citation>
    <scope>NUCLEOTIDE SEQUENCE [LARGE SCALE GENOMIC DNA]</scope>
    <source>
        <strain evidence="7 8">RI</strain>
    </source>
</reference>
<dbReference type="InterPro" id="IPR046985">
    <property type="entry name" value="IP5"/>
</dbReference>
<dbReference type="InterPro" id="IPR036691">
    <property type="entry name" value="Endo/exonu/phosph_ase_sf"/>
</dbReference>
<protein>
    <recommendedName>
        <fullName evidence="3">phosphoinositide 5-phosphatase</fullName>
        <ecNumber evidence="3">3.1.3.36</ecNumber>
    </recommendedName>
</protein>
<name>A0A1R4ABH0_BABMR</name>
<proteinExistence type="inferred from homology"/>
<dbReference type="KEGG" id="bmic:BMR1_03g01705"/>
<dbReference type="InterPro" id="IPR000300">
    <property type="entry name" value="IPPc"/>
</dbReference>
<accession>A0A1R4ABH0</accession>
<dbReference type="Proteomes" id="UP000002899">
    <property type="component" value="Chromosome III"/>
</dbReference>
<dbReference type="Pfam" id="PF22669">
    <property type="entry name" value="Exo_endo_phos2"/>
    <property type="match status" value="1"/>
</dbReference>
<keyword evidence="8" id="KW-1185">Reference proteome</keyword>
<dbReference type="EMBL" id="LN871598">
    <property type="protein sequence ID" value="SJK86373.1"/>
    <property type="molecule type" value="Genomic_DNA"/>
</dbReference>
<evidence type="ECO:0000256" key="4">
    <source>
        <dbReference type="ARBA" id="ARBA00022801"/>
    </source>
</evidence>
<comment type="similarity">
    <text evidence="2">In the central section; belongs to the inositol 1,4,5-trisphosphate 5-phosphatase family.</text>
</comment>
<dbReference type="EC" id="3.1.3.36" evidence="3"/>
<dbReference type="VEuPathDB" id="PiroplasmaDB:BMR1_03g01705"/>
<evidence type="ECO:0000313" key="7">
    <source>
        <dbReference type="EMBL" id="SJK86373.1"/>
    </source>
</evidence>
<reference evidence="7 8" key="2">
    <citation type="journal article" date="2013" name="PLoS ONE">
        <title>Whole genome mapping and re-organization of the nuclear and mitochondrial genomes of Babesia microti isolates.</title>
        <authorList>
            <person name="Cornillot E."/>
            <person name="Dassouli A."/>
            <person name="Garg A."/>
            <person name="Pachikara N."/>
            <person name="Randazzo S."/>
            <person name="Depoix D."/>
            <person name="Carcy B."/>
            <person name="Delbecq S."/>
            <person name="Frutos R."/>
            <person name="Silva J.C."/>
            <person name="Sutton R."/>
            <person name="Krause P.J."/>
            <person name="Mamoun C.B."/>
        </authorList>
    </citation>
    <scope>NUCLEOTIDE SEQUENCE [LARGE SCALE GENOMIC DNA]</scope>
    <source>
        <strain evidence="7 8">RI</strain>
    </source>
</reference>
<evidence type="ECO:0000256" key="2">
    <source>
        <dbReference type="ARBA" id="ARBA00009678"/>
    </source>
</evidence>
<dbReference type="PANTHER" id="PTHR11200">
    <property type="entry name" value="INOSITOL 5-PHOSPHATASE"/>
    <property type="match status" value="1"/>
</dbReference>
<dbReference type="Gene3D" id="3.60.10.10">
    <property type="entry name" value="Endonuclease/exonuclease/phosphatase"/>
    <property type="match status" value="1"/>
</dbReference>
<feature type="region of interest" description="Disordered" evidence="5">
    <location>
        <begin position="286"/>
        <end position="308"/>
    </location>
</feature>